<protein>
    <recommendedName>
        <fullName evidence="11">Peptidase M43 pregnancy-associated plasma-A domain-containing protein</fullName>
    </recommendedName>
</protein>
<dbReference type="CDD" id="cd04275">
    <property type="entry name" value="ZnMc_pappalysin_like"/>
    <property type="match status" value="1"/>
</dbReference>
<dbReference type="InterPro" id="IPR024079">
    <property type="entry name" value="MetalloPept_cat_dom_sf"/>
</dbReference>
<evidence type="ECO:0000256" key="1">
    <source>
        <dbReference type="ARBA" id="ARBA00003174"/>
    </source>
</evidence>
<dbReference type="GO" id="GO:0008237">
    <property type="term" value="F:metallopeptidase activity"/>
    <property type="evidence" value="ECO:0007669"/>
    <property type="project" value="UniProtKB-KW"/>
</dbReference>
<dbReference type="SUPFAM" id="SSF55486">
    <property type="entry name" value="Metalloproteases ('zincins'), catalytic domain"/>
    <property type="match status" value="1"/>
</dbReference>
<keyword evidence="3" id="KW-0645">Protease</keyword>
<evidence type="ECO:0000256" key="9">
    <source>
        <dbReference type="ARBA" id="ARBA00023157"/>
    </source>
</evidence>
<comment type="caution">
    <text evidence="12">The sequence shown here is derived from an EMBL/GenBank/DDBJ whole genome shotgun (WGS) entry which is preliminary data.</text>
</comment>
<keyword evidence="4" id="KW-0479">Metal-binding</keyword>
<dbReference type="OrthoDB" id="536211at2759"/>
<evidence type="ECO:0000256" key="4">
    <source>
        <dbReference type="ARBA" id="ARBA00022723"/>
    </source>
</evidence>
<dbReference type="EMBL" id="JAAVMX010000003">
    <property type="protein sequence ID" value="KAF4511619.1"/>
    <property type="molecule type" value="Genomic_DNA"/>
</dbReference>
<organism evidence="12 13">
    <name type="scientific">Ophiocordyceps sinensis</name>
    <dbReference type="NCBI Taxonomy" id="72228"/>
    <lineage>
        <taxon>Eukaryota</taxon>
        <taxon>Fungi</taxon>
        <taxon>Dikarya</taxon>
        <taxon>Ascomycota</taxon>
        <taxon>Pezizomycotina</taxon>
        <taxon>Sordariomycetes</taxon>
        <taxon>Hypocreomycetidae</taxon>
        <taxon>Hypocreales</taxon>
        <taxon>Ophiocordycipitaceae</taxon>
        <taxon>Ophiocordyceps</taxon>
    </lineage>
</organism>
<comment type="similarity">
    <text evidence="2">Belongs to the peptidase M43B family.</text>
</comment>
<evidence type="ECO:0000256" key="8">
    <source>
        <dbReference type="ARBA" id="ARBA00023049"/>
    </source>
</evidence>
<keyword evidence="8" id="KW-0482">Metalloprotease</keyword>
<evidence type="ECO:0000256" key="3">
    <source>
        <dbReference type="ARBA" id="ARBA00022670"/>
    </source>
</evidence>
<evidence type="ECO:0000313" key="13">
    <source>
        <dbReference type="Proteomes" id="UP000557566"/>
    </source>
</evidence>
<dbReference type="Pfam" id="PF05572">
    <property type="entry name" value="Peptidase_M43"/>
    <property type="match status" value="1"/>
</dbReference>
<keyword evidence="5" id="KW-0732">Signal</keyword>
<dbReference type="PANTHER" id="PTHR47466:SF1">
    <property type="entry name" value="METALLOPROTEASE MEP1 (AFU_ORTHOLOGUE AFUA_1G07730)-RELATED"/>
    <property type="match status" value="1"/>
</dbReference>
<sequence>MPGSETRPLAGVQRSFGVLEGHQGYKVSLRSVYKERGQSQPRIKFGHGVEFLYGKILDTQTAASMLPRKNLPLRIVALLPFCAAVDIIRCGTQDPGRTLVDIVRSFAGNKKCIKAAPYYRPPKIAVDTYIHVVVSSEDRKEEPPESKLKEQMDVLNQGYAPTGMQYRLRGIDRTVNATWSNGDDQAKMKKRLRKGDYKTLNLYYLERLTAPGLRPRAILLGHCTFPSTVTEKSADFFDDGCRMLISTLPGGVIPATAKVNFDGKITVHEVGHWNGLFHTFMGGCDETLGGDLICDTPAETQVDNRPAPKSSGCPAGRNTCRNTTGPSVAGADAIHNYMNYYNEWVLTREVGGLD</sequence>
<dbReference type="GO" id="GO:0006508">
    <property type="term" value="P:proteolysis"/>
    <property type="evidence" value="ECO:0007669"/>
    <property type="project" value="UniProtKB-KW"/>
</dbReference>
<dbReference type="PANTHER" id="PTHR47466">
    <property type="match status" value="1"/>
</dbReference>
<keyword evidence="7" id="KW-0862">Zinc</keyword>
<evidence type="ECO:0000256" key="2">
    <source>
        <dbReference type="ARBA" id="ARBA00008721"/>
    </source>
</evidence>
<keyword evidence="13" id="KW-1185">Reference proteome</keyword>
<evidence type="ECO:0000313" key="12">
    <source>
        <dbReference type="EMBL" id="KAF4511619.1"/>
    </source>
</evidence>
<evidence type="ECO:0000259" key="11">
    <source>
        <dbReference type="Pfam" id="PF05572"/>
    </source>
</evidence>
<dbReference type="GO" id="GO:0046872">
    <property type="term" value="F:metal ion binding"/>
    <property type="evidence" value="ECO:0007669"/>
    <property type="project" value="UniProtKB-KW"/>
</dbReference>
<keyword evidence="6" id="KW-0378">Hydrolase</keyword>
<dbReference type="Proteomes" id="UP000557566">
    <property type="component" value="Unassembled WGS sequence"/>
</dbReference>
<feature type="region of interest" description="Disordered" evidence="10">
    <location>
        <begin position="299"/>
        <end position="318"/>
    </location>
</feature>
<feature type="domain" description="Peptidase M43 pregnancy-associated plasma-A" evidence="11">
    <location>
        <begin position="266"/>
        <end position="306"/>
    </location>
</feature>
<name>A0A8H4PW66_9HYPO</name>
<gene>
    <name evidence="12" type="ORF">G6O67_003400</name>
</gene>
<evidence type="ECO:0000256" key="7">
    <source>
        <dbReference type="ARBA" id="ARBA00022833"/>
    </source>
</evidence>
<keyword evidence="9" id="KW-1015">Disulfide bond</keyword>
<proteinExistence type="inferred from homology"/>
<accession>A0A8H4PW66</accession>
<evidence type="ECO:0000256" key="10">
    <source>
        <dbReference type="SAM" id="MobiDB-lite"/>
    </source>
</evidence>
<dbReference type="InterPro" id="IPR008754">
    <property type="entry name" value="Peptidase_M43"/>
</dbReference>
<evidence type="ECO:0000256" key="5">
    <source>
        <dbReference type="ARBA" id="ARBA00022729"/>
    </source>
</evidence>
<comment type="function">
    <text evidence="1">Secreted metalloproteinase that allows assimilation of proteinaceous substrates.</text>
</comment>
<reference evidence="12 13" key="1">
    <citation type="journal article" date="2020" name="Genome Biol. Evol.">
        <title>A new high-quality draft genome assembly of the Chinese cordyceps Ophiocordyceps sinensis.</title>
        <authorList>
            <person name="Shu R."/>
            <person name="Zhang J."/>
            <person name="Meng Q."/>
            <person name="Zhang H."/>
            <person name="Zhou G."/>
            <person name="Li M."/>
            <person name="Wu P."/>
            <person name="Zhao Y."/>
            <person name="Chen C."/>
            <person name="Qin Q."/>
        </authorList>
    </citation>
    <scope>NUCLEOTIDE SEQUENCE [LARGE SCALE GENOMIC DNA]</scope>
    <source>
        <strain evidence="12 13">IOZ07</strain>
    </source>
</reference>
<dbReference type="Gene3D" id="3.40.390.10">
    <property type="entry name" value="Collagenase (Catalytic Domain)"/>
    <property type="match status" value="1"/>
</dbReference>
<dbReference type="AlphaFoldDB" id="A0A8H4PW66"/>
<evidence type="ECO:0000256" key="6">
    <source>
        <dbReference type="ARBA" id="ARBA00022801"/>
    </source>
</evidence>